<dbReference type="Pfam" id="PF10040">
    <property type="entry name" value="CRISPR_Cas6"/>
    <property type="match status" value="1"/>
</dbReference>
<gene>
    <name evidence="2" type="ORF">CLOSTMETH_02195</name>
</gene>
<dbReference type="STRING" id="537013.CLOSTMETH_02195"/>
<keyword evidence="3" id="KW-1185">Reference proteome</keyword>
<sequence>MVTQVQLELTSQQPFSFSHAFALFCSLANRTGAKYRESLRKPGLKPVSQYLFPNAEDGCSAVQVVNLLNEEAHNHLLPILLKLSEYHLPGLENPAQVVSVSVQRIDEAILVNRFFAGPVPETGIGLTLLTPAAFRMADGYAVFPSAELILRDAAARFNNLGLQLQIEPAALDRIVSGARIDGYKLQSSLYPLGEKEIPGFVGRLVLSANLPDPLARVFRMLLYALRFTGMGVKPSLGMGAVEVREV</sequence>
<accession>C0EEB5</accession>
<dbReference type="HOGENOM" id="CLU_063836_2_0_9"/>
<name>C0EEB5_9FIRM</name>
<comment type="caution">
    <text evidence="2">The sequence shown here is derived from an EMBL/GenBank/DDBJ whole genome shotgun (WGS) entry which is preliminary data.</text>
</comment>
<dbReference type="AlphaFoldDB" id="C0EEB5"/>
<dbReference type="Proteomes" id="UP000003340">
    <property type="component" value="Unassembled WGS sequence"/>
</dbReference>
<reference evidence="2 3" key="2">
    <citation type="submission" date="2009-02" db="EMBL/GenBank/DDBJ databases">
        <title>Draft genome sequence of Clostridium methylpentosum (DSM 5476).</title>
        <authorList>
            <person name="Sudarsanam P."/>
            <person name="Ley R."/>
            <person name="Guruge J."/>
            <person name="Turnbaugh P.J."/>
            <person name="Mahowald M."/>
            <person name="Liep D."/>
            <person name="Gordon J."/>
        </authorList>
    </citation>
    <scope>NUCLEOTIDE SEQUENCE [LARGE SCALE GENOMIC DNA]</scope>
    <source>
        <strain evidence="2 3">DSM 5476</strain>
    </source>
</reference>
<reference evidence="2 3" key="1">
    <citation type="submission" date="2009-01" db="EMBL/GenBank/DDBJ databases">
        <authorList>
            <person name="Fulton L."/>
            <person name="Clifton S."/>
            <person name="Fulton B."/>
            <person name="Xu J."/>
            <person name="Minx P."/>
            <person name="Pepin K.H."/>
            <person name="Johnson M."/>
            <person name="Bhonagiri V."/>
            <person name="Nash W.E."/>
            <person name="Mardis E.R."/>
            <person name="Wilson R.K."/>
        </authorList>
    </citation>
    <scope>NUCLEOTIDE SEQUENCE [LARGE SCALE GENOMIC DNA]</scope>
    <source>
        <strain evidence="2 3">DSM 5476</strain>
    </source>
</reference>
<organism evidence="2 3">
    <name type="scientific">[Clostridium] methylpentosum DSM 5476</name>
    <dbReference type="NCBI Taxonomy" id="537013"/>
    <lineage>
        <taxon>Bacteria</taxon>
        <taxon>Bacillati</taxon>
        <taxon>Bacillota</taxon>
        <taxon>Clostridia</taxon>
        <taxon>Eubacteriales</taxon>
        <taxon>Oscillospiraceae</taxon>
        <taxon>Oscillospiraceae incertae sedis</taxon>
    </lineage>
</organism>
<evidence type="ECO:0000259" key="1">
    <source>
        <dbReference type="Pfam" id="PF10040"/>
    </source>
</evidence>
<dbReference type="InterPro" id="IPR019267">
    <property type="entry name" value="CRISPR-assoc_Cas6_C"/>
</dbReference>
<protein>
    <submittedName>
        <fullName evidence="2">Putative CRISPR-associated endoribonuclease Cas6</fullName>
    </submittedName>
</protein>
<dbReference type="CDD" id="cd21141">
    <property type="entry name" value="Cas6_III-like"/>
    <property type="match status" value="1"/>
</dbReference>
<dbReference type="EMBL" id="ACEC01000068">
    <property type="protein sequence ID" value="EEG30163.1"/>
    <property type="molecule type" value="Genomic_DNA"/>
</dbReference>
<feature type="domain" description="CRISPR-associated protein Cas6 C-terminal" evidence="1">
    <location>
        <begin position="126"/>
        <end position="241"/>
    </location>
</feature>
<dbReference type="Gene3D" id="3.30.70.1900">
    <property type="match status" value="1"/>
</dbReference>
<evidence type="ECO:0000313" key="3">
    <source>
        <dbReference type="Proteomes" id="UP000003340"/>
    </source>
</evidence>
<proteinExistence type="predicted"/>
<evidence type="ECO:0000313" key="2">
    <source>
        <dbReference type="EMBL" id="EEG30163.1"/>
    </source>
</evidence>
<dbReference type="eggNOG" id="COG5551">
    <property type="taxonomic scope" value="Bacteria"/>
</dbReference>